<keyword evidence="2" id="KW-0472">Membrane</keyword>
<dbReference type="PANTHER" id="PTHR10566:SF113">
    <property type="entry name" value="PROTEIN ACTIVITY OF BC1 COMPLEX KINASE 7, CHLOROPLASTIC"/>
    <property type="match status" value="1"/>
</dbReference>
<keyword evidence="5" id="KW-1185">Reference proteome</keyword>
<feature type="transmembrane region" description="Helical" evidence="2">
    <location>
        <begin position="526"/>
        <end position="547"/>
    </location>
</feature>
<protein>
    <submittedName>
        <fullName evidence="4">ABC-1 domain-containing protein</fullName>
    </submittedName>
</protein>
<sequence length="553" mass="63909">MKFIEPNISWERENYSPLKRQWHIFNVAFQFLFYLFFDFCLRKTSSFQRHKRAKWLVAKLVELGPTFIKIGQALSTRPDLIPIEYIEAFSQLQDQVPAFASEEAIALIETELNTSVYSIYQEFEPIPIAAASLGQVHWAKLRTGEEVVIKVQRKGLDKLFNLDFKVLKQIITLGNKIIPGLKKYELNLIYQEFFELLFSEIDYIHEGKNAERFRNNFQNYPKVVAPKVYWAYTTAKILTLEYLPGIKINDKQALQQKAIPLKSLIETGICSYLKQLLEDGFFQTDPHPGNMAVRDDGAIIFYDFGTMAEVKGLAQEQMIQTFFAILRKDTDKVLDMLIYMGLIERVADMTAVKRLISFLLEKFRDKPVDVNAFQEISTEIYVMFEQQPFRLPPQMTFIVKALTTLDGIARNLDPEYNLMAASQPFIKNIVSSGNRGNIILTIFNQTKIFIQEKLNKPSPLEDFMQDFQAKLDGGELQIKVRSLESERMFKNIYLALKTILYASLMGFSLLNAILLVSTIYSQWAVILFGLTGLFALFFLRSIITLTLQEKFLK</sequence>
<keyword evidence="2" id="KW-1133">Transmembrane helix</keyword>
<evidence type="ECO:0000256" key="1">
    <source>
        <dbReference type="ARBA" id="ARBA00009670"/>
    </source>
</evidence>
<dbReference type="CDD" id="cd05121">
    <property type="entry name" value="ABC1_ADCK3-like"/>
    <property type="match status" value="1"/>
</dbReference>
<keyword evidence="2" id="KW-0812">Transmembrane</keyword>
<evidence type="ECO:0000313" key="5">
    <source>
        <dbReference type="Proteomes" id="UP000010483"/>
    </source>
</evidence>
<evidence type="ECO:0000256" key="2">
    <source>
        <dbReference type="SAM" id="Phobius"/>
    </source>
</evidence>
<proteinExistence type="inferred from homology"/>
<dbReference type="SUPFAM" id="SSF56112">
    <property type="entry name" value="Protein kinase-like (PK-like)"/>
    <property type="match status" value="1"/>
</dbReference>
<organism evidence="4 5">
    <name type="scientific">Cyanobacterium stanieri (strain ATCC 29140 / PCC 7202)</name>
    <dbReference type="NCBI Taxonomy" id="292563"/>
    <lineage>
        <taxon>Bacteria</taxon>
        <taxon>Bacillati</taxon>
        <taxon>Cyanobacteriota</taxon>
        <taxon>Cyanophyceae</taxon>
        <taxon>Oscillatoriophycideae</taxon>
        <taxon>Chroococcales</taxon>
        <taxon>Geminocystaceae</taxon>
        <taxon>Cyanobacterium</taxon>
    </lineage>
</organism>
<dbReference type="eggNOG" id="COG0661">
    <property type="taxonomic scope" value="Bacteria"/>
</dbReference>
<dbReference type="PANTHER" id="PTHR10566">
    <property type="entry name" value="CHAPERONE-ACTIVITY OF BC1 COMPLEX CABC1 -RELATED"/>
    <property type="match status" value="1"/>
</dbReference>
<dbReference type="InterPro" id="IPR050154">
    <property type="entry name" value="UbiB_kinase"/>
</dbReference>
<dbReference type="Proteomes" id="UP000010483">
    <property type="component" value="Chromosome"/>
</dbReference>
<reference evidence="5" key="1">
    <citation type="journal article" date="2013" name="Proc. Natl. Acad. Sci. U.S.A.">
        <title>Improving the coverage of the cyanobacterial phylum using diversity-driven genome sequencing.</title>
        <authorList>
            <person name="Shih P.M."/>
            <person name="Wu D."/>
            <person name="Latifi A."/>
            <person name="Axen S.D."/>
            <person name="Fewer D.P."/>
            <person name="Talla E."/>
            <person name="Calteau A."/>
            <person name="Cai F."/>
            <person name="Tandeau de Marsac N."/>
            <person name="Rippka R."/>
            <person name="Herdman M."/>
            <person name="Sivonen K."/>
            <person name="Coursin T."/>
            <person name="Laurent T."/>
            <person name="Goodwin L."/>
            <person name="Nolan M."/>
            <person name="Davenport K.W."/>
            <person name="Han C.S."/>
            <person name="Rubin E.M."/>
            <person name="Eisen J.A."/>
            <person name="Woyke T."/>
            <person name="Gugger M."/>
            <person name="Kerfeld C.A."/>
        </authorList>
    </citation>
    <scope>NUCLEOTIDE SEQUENCE [LARGE SCALE GENOMIC DNA]</scope>
    <source>
        <strain evidence="5">ATCC 29140 / PCC 7202</strain>
    </source>
</reference>
<dbReference type="PATRIC" id="fig|292563.3.peg.2248"/>
<dbReference type="Pfam" id="PF03109">
    <property type="entry name" value="ABC1"/>
    <property type="match status" value="1"/>
</dbReference>
<dbReference type="STRING" id="292563.Cyast_2153"/>
<dbReference type="AlphaFoldDB" id="K9YPS1"/>
<comment type="similarity">
    <text evidence="1">Belongs to the protein kinase superfamily. ADCK protein kinase family.</text>
</comment>
<dbReference type="HOGENOM" id="CLU_006533_0_3_3"/>
<dbReference type="KEGG" id="csn:Cyast_2153"/>
<feature type="domain" description="ABC1 atypical kinase-like" evidence="3">
    <location>
        <begin position="91"/>
        <end position="336"/>
    </location>
</feature>
<accession>K9YPS1</accession>
<dbReference type="InterPro" id="IPR011009">
    <property type="entry name" value="Kinase-like_dom_sf"/>
</dbReference>
<name>K9YPS1_CYASC</name>
<dbReference type="BioCyc" id="CSTA292563:G1353-2158-MONOMER"/>
<evidence type="ECO:0000259" key="3">
    <source>
        <dbReference type="Pfam" id="PF03109"/>
    </source>
</evidence>
<feature type="transmembrane region" description="Helical" evidence="2">
    <location>
        <begin position="498"/>
        <end position="520"/>
    </location>
</feature>
<evidence type="ECO:0000313" key="4">
    <source>
        <dbReference type="EMBL" id="AFZ48103.1"/>
    </source>
</evidence>
<dbReference type="EMBL" id="CP003940">
    <property type="protein sequence ID" value="AFZ48103.1"/>
    <property type="molecule type" value="Genomic_DNA"/>
</dbReference>
<dbReference type="InterPro" id="IPR004147">
    <property type="entry name" value="ABC1_dom"/>
</dbReference>
<gene>
    <name evidence="4" type="ordered locus">Cyast_2153</name>
</gene>